<dbReference type="InterPro" id="IPR009476">
    <property type="entry name" value="DUF1097"/>
</dbReference>
<reference evidence="2 3" key="1">
    <citation type="submission" date="2020-10" db="EMBL/GenBank/DDBJ databases">
        <title>Blautia liquoris sp.nov., isolated from the mud in a fermentation cellar used for the production of Chinese strong-flavoured liquor.</title>
        <authorList>
            <person name="Lu L."/>
        </authorList>
    </citation>
    <scope>NUCLEOTIDE SEQUENCE [LARGE SCALE GENOMIC DNA]</scope>
    <source>
        <strain evidence="2 3">LZLJ-3</strain>
    </source>
</reference>
<dbReference type="RefSeq" id="WP_193734718.1">
    <property type="nucleotide sequence ID" value="NZ_CP063304.1"/>
</dbReference>
<dbReference type="Pfam" id="PF06496">
    <property type="entry name" value="DUF1097"/>
    <property type="match status" value="1"/>
</dbReference>
<evidence type="ECO:0000313" key="2">
    <source>
        <dbReference type="EMBL" id="QOV18356.1"/>
    </source>
</evidence>
<feature type="transmembrane region" description="Helical" evidence="1">
    <location>
        <begin position="111"/>
        <end position="129"/>
    </location>
</feature>
<gene>
    <name evidence="2" type="ORF">INP51_10040</name>
</gene>
<dbReference type="KEGG" id="bliq:INP51_10040"/>
<organism evidence="2 3">
    <name type="scientific">Blautia liquoris</name>
    <dbReference type="NCBI Taxonomy" id="2779518"/>
    <lineage>
        <taxon>Bacteria</taxon>
        <taxon>Bacillati</taxon>
        <taxon>Bacillota</taxon>
        <taxon>Clostridia</taxon>
        <taxon>Lachnospirales</taxon>
        <taxon>Lachnospiraceae</taxon>
        <taxon>Blautia</taxon>
    </lineage>
</organism>
<dbReference type="Proteomes" id="UP000593601">
    <property type="component" value="Chromosome"/>
</dbReference>
<keyword evidence="1" id="KW-0812">Transmembrane</keyword>
<proteinExistence type="predicted"/>
<dbReference type="AlphaFoldDB" id="A0A7M2RDI9"/>
<protein>
    <submittedName>
        <fullName evidence="2">DUF1097 domain-containing protein</fullName>
    </submittedName>
</protein>
<keyword evidence="1" id="KW-1133">Transmembrane helix</keyword>
<sequence>MNSKARNIFVLALGIALFPPLWAVAAPYLSVKCGAVALICAGVYVAGRGTVKDGWKTMIGFWCGDLWALLALKTMSSLPWNENLSLYVTLAVLGFFAVVIASILERFIYLPAWLSGWAIGLTLMTPEIIKAEKTLPLQIAAAMAVGVWYVGVGVNMFVKILTQKKKVEE</sequence>
<feature type="transmembrane region" description="Helical" evidence="1">
    <location>
        <begin position="84"/>
        <end position="104"/>
    </location>
</feature>
<name>A0A7M2RDI9_9FIRM</name>
<keyword evidence="3" id="KW-1185">Reference proteome</keyword>
<accession>A0A7M2RDI9</accession>
<dbReference type="EMBL" id="CP063304">
    <property type="protein sequence ID" value="QOV18356.1"/>
    <property type="molecule type" value="Genomic_DNA"/>
</dbReference>
<keyword evidence="1" id="KW-0472">Membrane</keyword>
<evidence type="ECO:0000256" key="1">
    <source>
        <dbReference type="SAM" id="Phobius"/>
    </source>
</evidence>
<feature type="transmembrane region" description="Helical" evidence="1">
    <location>
        <begin position="135"/>
        <end position="158"/>
    </location>
</feature>
<evidence type="ECO:0000313" key="3">
    <source>
        <dbReference type="Proteomes" id="UP000593601"/>
    </source>
</evidence>